<reference evidence="3 4" key="1">
    <citation type="submission" date="2015-10" db="EMBL/GenBank/DDBJ databases">
        <title>Draft genome sequence of pyrrolomycin-producing Streptomyces vitaminophilus.</title>
        <authorList>
            <person name="Graham D.E."/>
            <person name="Mahan K.M."/>
            <person name="Klingeman D.M."/>
            <person name="Hettich R.L."/>
            <person name="Parry R.J."/>
        </authorList>
    </citation>
    <scope>NUCLEOTIDE SEQUENCE [LARGE SCALE GENOMIC DNA]</scope>
    <source>
        <strain evidence="3 4">ATCC 31673</strain>
    </source>
</reference>
<keyword evidence="2" id="KW-0812">Transmembrane</keyword>
<evidence type="ECO:0000256" key="1">
    <source>
        <dbReference type="SAM" id="MobiDB-lite"/>
    </source>
</evidence>
<evidence type="ECO:0000313" key="4">
    <source>
        <dbReference type="Proteomes" id="UP000050867"/>
    </source>
</evidence>
<proteinExistence type="predicted"/>
<dbReference type="AlphaFoldDB" id="A0A0T6LV88"/>
<dbReference type="STRING" id="76728.AQ490_17855"/>
<name>A0A0T6LV88_WENVI</name>
<dbReference type="Gene3D" id="1.25.40.10">
    <property type="entry name" value="Tetratricopeptide repeat domain"/>
    <property type="match status" value="2"/>
</dbReference>
<dbReference type="Proteomes" id="UP000050867">
    <property type="component" value="Unassembled WGS sequence"/>
</dbReference>
<organism evidence="3 4">
    <name type="scientific">Wenjunlia vitaminophila</name>
    <name type="common">Streptomyces vitaminophilus</name>
    <dbReference type="NCBI Taxonomy" id="76728"/>
    <lineage>
        <taxon>Bacteria</taxon>
        <taxon>Bacillati</taxon>
        <taxon>Actinomycetota</taxon>
        <taxon>Actinomycetes</taxon>
        <taxon>Kitasatosporales</taxon>
        <taxon>Streptomycetaceae</taxon>
        <taxon>Wenjunlia</taxon>
    </lineage>
</organism>
<accession>A0A0T6LV88</accession>
<dbReference type="SUPFAM" id="SSF48452">
    <property type="entry name" value="TPR-like"/>
    <property type="match status" value="1"/>
</dbReference>
<protein>
    <submittedName>
        <fullName evidence="3">Uncharacterized protein</fullName>
    </submittedName>
</protein>
<keyword evidence="2" id="KW-1133">Transmembrane helix</keyword>
<dbReference type="Pfam" id="PF13174">
    <property type="entry name" value="TPR_6"/>
    <property type="match status" value="1"/>
</dbReference>
<evidence type="ECO:0000256" key="2">
    <source>
        <dbReference type="SAM" id="Phobius"/>
    </source>
</evidence>
<dbReference type="InterPro" id="IPR011990">
    <property type="entry name" value="TPR-like_helical_dom_sf"/>
</dbReference>
<keyword evidence="4" id="KW-1185">Reference proteome</keyword>
<feature type="transmembrane region" description="Helical" evidence="2">
    <location>
        <begin position="16"/>
        <end position="36"/>
    </location>
</feature>
<dbReference type="eggNOG" id="ENOG5033S8M">
    <property type="taxonomic scope" value="Bacteria"/>
</dbReference>
<dbReference type="InterPro" id="IPR019734">
    <property type="entry name" value="TPR_rpt"/>
</dbReference>
<gene>
    <name evidence="3" type="ORF">AQ490_17855</name>
</gene>
<keyword evidence="2" id="KW-0472">Membrane</keyword>
<feature type="transmembrane region" description="Helical" evidence="2">
    <location>
        <begin position="43"/>
        <end position="62"/>
    </location>
</feature>
<dbReference type="EMBL" id="LLZU01000008">
    <property type="protein sequence ID" value="KRV49928.1"/>
    <property type="molecule type" value="Genomic_DNA"/>
</dbReference>
<feature type="region of interest" description="Disordered" evidence="1">
    <location>
        <begin position="92"/>
        <end position="121"/>
    </location>
</feature>
<sequence>MLNVSGCGAGFWYLRAWKWLALVWVVDVALLTLAITQHASDHPVLWGSGYLVWLVVMVAVGWRRAGTPAHADQSPYADQSLHADRFPHGAPSVHADQPVHADPSAAPHSREPAPQSGAAGGGWRRWAPFVVAGGLGYCRSVPESELERAVEAHAAGDCPGAMGHYARAVRARYEFTLSGAFDDARYGTESCRVLMRARLAEQQDRYTDAIRGYDLYLARYDGESPPWGRAEEHAAATRLSYADALARRAAGGRSTGTAREDYQAAARAYLEIRSKHPGSAEAEQLDQRFDALYDAGTAAWTDGDRPCEVLDDLRALSGLRPSTDPLTGGIASRAVRSLPDATYACGRVHHADRRYCVAVEDFDKARELAGDVSPKTAARAVSALRGALYRCGLEHYRKDEYEEARTTLNRLVDDYPKGGTAERAADLLVDVDIAEARSGDTDSLTGPSPWTGAPAGTVTVELINESPESMQILYSGPETGRATVEACQECTSHNTDLVEIDGYEESCGTQDRPSITLKLEPGAYDVVIRAPSDDTVPPLSGTWHLASGTGYSDCYYITSTFGYGV</sequence>
<evidence type="ECO:0000313" key="3">
    <source>
        <dbReference type="EMBL" id="KRV49928.1"/>
    </source>
</evidence>
<comment type="caution">
    <text evidence="3">The sequence shown here is derived from an EMBL/GenBank/DDBJ whole genome shotgun (WGS) entry which is preliminary data.</text>
</comment>